<dbReference type="SMART" id="SM00184">
    <property type="entry name" value="RING"/>
    <property type="match status" value="1"/>
</dbReference>
<dbReference type="GeneID" id="113741625"/>
<evidence type="ECO:0000256" key="8">
    <source>
        <dbReference type="SAM" id="Phobius"/>
    </source>
</evidence>
<evidence type="ECO:0000256" key="5">
    <source>
        <dbReference type="ARBA" id="ARBA00023136"/>
    </source>
</evidence>
<gene>
    <name evidence="11" type="primary">LOC113741625</name>
</gene>
<feature type="transmembrane region" description="Helical" evidence="8">
    <location>
        <begin position="35"/>
        <end position="62"/>
    </location>
</feature>
<evidence type="ECO:0000313" key="10">
    <source>
        <dbReference type="Proteomes" id="UP001652660"/>
    </source>
</evidence>
<dbReference type="OrthoDB" id="9984778at2759"/>
<dbReference type="SUPFAM" id="SSF57850">
    <property type="entry name" value="RING/U-box"/>
    <property type="match status" value="1"/>
</dbReference>
<dbReference type="Pfam" id="PF13639">
    <property type="entry name" value="zf-RING_2"/>
    <property type="match status" value="1"/>
</dbReference>
<dbReference type="PROSITE" id="PS50089">
    <property type="entry name" value="ZF_RING_2"/>
    <property type="match status" value="1"/>
</dbReference>
<protein>
    <submittedName>
        <fullName evidence="11">NEP1-interacting protein-like 2 isoform X1</fullName>
    </submittedName>
</protein>
<dbReference type="InterPro" id="IPR001841">
    <property type="entry name" value="Znf_RING"/>
</dbReference>
<evidence type="ECO:0000256" key="7">
    <source>
        <dbReference type="SAM" id="MobiDB-lite"/>
    </source>
</evidence>
<proteinExistence type="predicted"/>
<sequence length="259" mass="27867">MALGHDEIWPSSSHGQACLSSGHARSRSRRKKDTGLMIAFCYLVRLMATAIFTALSILFAVAGAFTGGIAGGIAGWVSNTGILRGVAMVAIAGATISVQFLDALRTYWCSECPGSSSSSSMANFLQELFDTIFVNQQIEQLPPATPRSHQLQQVNRPNTSYGESRAGPSVVASSGLSEDSLKKLPCLVLLDEMKAEQEACCSICLQDVGVGDTARTLPQCRHMFHLACVDKWLVIHGSCPVCRQDVTNYPSSSWPPREP</sequence>
<feature type="region of interest" description="Disordered" evidence="7">
    <location>
        <begin position="143"/>
        <end position="166"/>
    </location>
</feature>
<evidence type="ECO:0000256" key="1">
    <source>
        <dbReference type="ARBA" id="ARBA00004370"/>
    </source>
</evidence>
<feature type="region of interest" description="Disordered" evidence="7">
    <location>
        <begin position="1"/>
        <end position="24"/>
    </location>
</feature>
<accession>A0A6P6XG47</accession>
<name>A0A6P6XG47_COFAR</name>
<feature type="domain" description="RING-type" evidence="9">
    <location>
        <begin position="201"/>
        <end position="243"/>
    </location>
</feature>
<feature type="compositionally biased region" description="Polar residues" evidence="7">
    <location>
        <begin position="10"/>
        <end position="19"/>
    </location>
</feature>
<reference evidence="10" key="1">
    <citation type="journal article" date="2025" name="Foods">
        <title>Unveiling the Microbial Signatures of Arabica Coffee Cherries: Insights into Ripeness Specific Diversity, Functional Traits, and Implications for Quality and Safety.</title>
        <authorList>
            <consortium name="RefSeq"/>
            <person name="Tenea G.N."/>
            <person name="Cifuentes V."/>
            <person name="Reyes P."/>
            <person name="Cevallos-Vallejos M."/>
        </authorList>
    </citation>
    <scope>NUCLEOTIDE SEQUENCE [LARGE SCALE GENOMIC DNA]</scope>
</reference>
<reference evidence="11" key="2">
    <citation type="submission" date="2025-08" db="UniProtKB">
        <authorList>
            <consortium name="RefSeq"/>
        </authorList>
    </citation>
    <scope>IDENTIFICATION</scope>
    <source>
        <tissue evidence="11">Leaves</tissue>
    </source>
</reference>
<dbReference type="PANTHER" id="PTHR46151">
    <property type="entry name" value="NEP1-INTERACTING PROTEIN-LIKE 2"/>
    <property type="match status" value="1"/>
</dbReference>
<evidence type="ECO:0000256" key="2">
    <source>
        <dbReference type="ARBA" id="ARBA00022723"/>
    </source>
</evidence>
<dbReference type="Proteomes" id="UP001652660">
    <property type="component" value="Chromosome 4e"/>
</dbReference>
<dbReference type="PANTHER" id="PTHR46151:SF18">
    <property type="entry name" value="NEP1-INTERACTING PROTEIN-LIKE 2"/>
    <property type="match status" value="1"/>
</dbReference>
<evidence type="ECO:0000313" key="11">
    <source>
        <dbReference type="RefSeq" id="XP_027125002.2"/>
    </source>
</evidence>
<comment type="subcellular location">
    <subcellularLocation>
        <location evidence="1">Membrane</location>
    </subcellularLocation>
</comment>
<evidence type="ECO:0000256" key="6">
    <source>
        <dbReference type="PROSITE-ProRule" id="PRU00175"/>
    </source>
</evidence>
<keyword evidence="10" id="KW-1185">Reference proteome</keyword>
<keyword evidence="3 6" id="KW-0863">Zinc-finger</keyword>
<keyword evidence="8" id="KW-1133">Transmembrane helix</keyword>
<keyword evidence="5 8" id="KW-0472">Membrane</keyword>
<keyword evidence="4" id="KW-0862">Zinc</keyword>
<evidence type="ECO:0000259" key="9">
    <source>
        <dbReference type="PROSITE" id="PS50089"/>
    </source>
</evidence>
<keyword evidence="2" id="KW-0479">Metal-binding</keyword>
<dbReference type="RefSeq" id="XP_027125002.2">
    <property type="nucleotide sequence ID" value="XM_027269201.2"/>
</dbReference>
<evidence type="ECO:0000256" key="4">
    <source>
        <dbReference type="ARBA" id="ARBA00022833"/>
    </source>
</evidence>
<evidence type="ECO:0000256" key="3">
    <source>
        <dbReference type="ARBA" id="ARBA00022771"/>
    </source>
</evidence>
<feature type="compositionally biased region" description="Polar residues" evidence="7">
    <location>
        <begin position="147"/>
        <end position="162"/>
    </location>
</feature>
<organism evidence="10 11">
    <name type="scientific">Coffea arabica</name>
    <name type="common">Arabian coffee</name>
    <dbReference type="NCBI Taxonomy" id="13443"/>
    <lineage>
        <taxon>Eukaryota</taxon>
        <taxon>Viridiplantae</taxon>
        <taxon>Streptophyta</taxon>
        <taxon>Embryophyta</taxon>
        <taxon>Tracheophyta</taxon>
        <taxon>Spermatophyta</taxon>
        <taxon>Magnoliopsida</taxon>
        <taxon>eudicotyledons</taxon>
        <taxon>Gunneridae</taxon>
        <taxon>Pentapetalae</taxon>
        <taxon>asterids</taxon>
        <taxon>lamiids</taxon>
        <taxon>Gentianales</taxon>
        <taxon>Rubiaceae</taxon>
        <taxon>Ixoroideae</taxon>
        <taxon>Gardenieae complex</taxon>
        <taxon>Bertiereae - Coffeeae clade</taxon>
        <taxon>Coffeeae</taxon>
        <taxon>Coffea</taxon>
    </lineage>
</organism>
<dbReference type="InterPro" id="IPR013083">
    <property type="entry name" value="Znf_RING/FYVE/PHD"/>
</dbReference>
<keyword evidence="8" id="KW-0812">Transmembrane</keyword>
<dbReference type="Gene3D" id="3.30.40.10">
    <property type="entry name" value="Zinc/RING finger domain, C3HC4 (zinc finger)"/>
    <property type="match status" value="1"/>
</dbReference>